<dbReference type="STRING" id="1287727.SAMN05443999_105251"/>
<feature type="domain" description="Tripartite ATP-independent periplasmic transporters DctQ component" evidence="10">
    <location>
        <begin position="33"/>
        <end position="169"/>
    </location>
</feature>
<sequence>MTSPTSGQSGKLDLVSRFSLLISYLIMALIPVIVLIVGYEVVMRYVFGKSTSWVHDLSVWLGAVIYVASGIYAMQQRAHISITFLHDAVPSRMRRVRLALSAVGLLTVLIFAAGLVWGAGPDAWRSLLSLERAGTSWNPPIPGTIKPLILFVVFLIAMQAIVNFIHELRADAPPRETTVEVD</sequence>
<feature type="transmembrane region" description="Helical" evidence="9">
    <location>
        <begin position="57"/>
        <end position="75"/>
    </location>
</feature>
<feature type="transmembrane region" description="Helical" evidence="9">
    <location>
        <begin position="18"/>
        <end position="37"/>
    </location>
</feature>
<evidence type="ECO:0000259" key="10">
    <source>
        <dbReference type="Pfam" id="PF04290"/>
    </source>
</evidence>
<evidence type="ECO:0000313" key="11">
    <source>
        <dbReference type="EMBL" id="SEL46387.1"/>
    </source>
</evidence>
<dbReference type="PANTHER" id="PTHR35011:SF4">
    <property type="entry name" value="SLL1102 PROTEIN"/>
    <property type="match status" value="1"/>
</dbReference>
<dbReference type="OrthoDB" id="4250245at2"/>
<dbReference type="AlphaFoldDB" id="A0A1H7QGG7"/>
<organism evidence="11 12">
    <name type="scientific">Roseovarius azorensis</name>
    <dbReference type="NCBI Taxonomy" id="1287727"/>
    <lineage>
        <taxon>Bacteria</taxon>
        <taxon>Pseudomonadati</taxon>
        <taxon>Pseudomonadota</taxon>
        <taxon>Alphaproteobacteria</taxon>
        <taxon>Rhodobacterales</taxon>
        <taxon>Roseobacteraceae</taxon>
        <taxon>Roseovarius</taxon>
    </lineage>
</organism>
<evidence type="ECO:0000256" key="8">
    <source>
        <dbReference type="ARBA" id="ARBA00038436"/>
    </source>
</evidence>
<name>A0A1H7QGG7_9RHOB</name>
<evidence type="ECO:0000256" key="1">
    <source>
        <dbReference type="ARBA" id="ARBA00004429"/>
    </source>
</evidence>
<comment type="similarity">
    <text evidence="8 9">Belongs to the TRAP transporter small permease family.</text>
</comment>
<evidence type="ECO:0000256" key="4">
    <source>
        <dbReference type="ARBA" id="ARBA00022519"/>
    </source>
</evidence>
<comment type="subunit">
    <text evidence="9">The complex comprises the extracytoplasmic solute receptor protein and the two transmembrane proteins.</text>
</comment>
<accession>A0A1H7QGG7</accession>
<keyword evidence="3" id="KW-1003">Cell membrane</keyword>
<dbReference type="Pfam" id="PF04290">
    <property type="entry name" value="DctQ"/>
    <property type="match status" value="1"/>
</dbReference>
<evidence type="ECO:0000313" key="12">
    <source>
        <dbReference type="Proteomes" id="UP000199582"/>
    </source>
</evidence>
<keyword evidence="2 9" id="KW-0813">Transport</keyword>
<evidence type="ECO:0000256" key="6">
    <source>
        <dbReference type="ARBA" id="ARBA00022989"/>
    </source>
</evidence>
<dbReference type="GO" id="GO:0022857">
    <property type="term" value="F:transmembrane transporter activity"/>
    <property type="evidence" value="ECO:0007669"/>
    <property type="project" value="UniProtKB-UniRule"/>
</dbReference>
<dbReference type="InterPro" id="IPR007387">
    <property type="entry name" value="TRAP_DctQ"/>
</dbReference>
<gene>
    <name evidence="11" type="ORF">SAMN05443999_105251</name>
</gene>
<feature type="transmembrane region" description="Helical" evidence="9">
    <location>
        <begin position="145"/>
        <end position="165"/>
    </location>
</feature>
<dbReference type="PANTHER" id="PTHR35011">
    <property type="entry name" value="2,3-DIKETO-L-GULONATE TRAP TRANSPORTER SMALL PERMEASE PROTEIN YIAM"/>
    <property type="match status" value="1"/>
</dbReference>
<proteinExistence type="inferred from homology"/>
<protein>
    <recommendedName>
        <fullName evidence="9">TRAP transporter small permease protein</fullName>
    </recommendedName>
</protein>
<dbReference type="EMBL" id="FOAG01000005">
    <property type="protein sequence ID" value="SEL46387.1"/>
    <property type="molecule type" value="Genomic_DNA"/>
</dbReference>
<reference evidence="11 12" key="1">
    <citation type="submission" date="2016-10" db="EMBL/GenBank/DDBJ databases">
        <authorList>
            <person name="de Groot N.N."/>
        </authorList>
    </citation>
    <scope>NUCLEOTIDE SEQUENCE [LARGE SCALE GENOMIC DNA]</scope>
    <source>
        <strain evidence="11 12">DSM 100674</strain>
    </source>
</reference>
<evidence type="ECO:0000256" key="7">
    <source>
        <dbReference type="ARBA" id="ARBA00023136"/>
    </source>
</evidence>
<dbReference type="RefSeq" id="WP_093035882.1">
    <property type="nucleotide sequence ID" value="NZ_FOAG01000005.1"/>
</dbReference>
<evidence type="ECO:0000256" key="2">
    <source>
        <dbReference type="ARBA" id="ARBA00022448"/>
    </source>
</evidence>
<dbReference type="GO" id="GO:0005886">
    <property type="term" value="C:plasma membrane"/>
    <property type="evidence" value="ECO:0007669"/>
    <property type="project" value="UniProtKB-SubCell"/>
</dbReference>
<evidence type="ECO:0000256" key="9">
    <source>
        <dbReference type="RuleBase" id="RU369079"/>
    </source>
</evidence>
<dbReference type="Proteomes" id="UP000199582">
    <property type="component" value="Unassembled WGS sequence"/>
</dbReference>
<keyword evidence="6 9" id="KW-1133">Transmembrane helix</keyword>
<feature type="transmembrane region" description="Helical" evidence="9">
    <location>
        <begin position="96"/>
        <end position="120"/>
    </location>
</feature>
<keyword evidence="5 9" id="KW-0812">Transmembrane</keyword>
<evidence type="ECO:0000256" key="3">
    <source>
        <dbReference type="ARBA" id="ARBA00022475"/>
    </source>
</evidence>
<comment type="function">
    <text evidence="9">Part of the tripartite ATP-independent periplasmic (TRAP) transport system.</text>
</comment>
<keyword evidence="4 9" id="KW-0997">Cell inner membrane</keyword>
<keyword evidence="7 9" id="KW-0472">Membrane</keyword>
<dbReference type="InterPro" id="IPR055348">
    <property type="entry name" value="DctQ"/>
</dbReference>
<comment type="subcellular location">
    <subcellularLocation>
        <location evidence="1 9">Cell inner membrane</location>
        <topology evidence="1 9">Multi-pass membrane protein</topology>
    </subcellularLocation>
</comment>
<evidence type="ECO:0000256" key="5">
    <source>
        <dbReference type="ARBA" id="ARBA00022692"/>
    </source>
</evidence>
<keyword evidence="12" id="KW-1185">Reference proteome</keyword>